<reference evidence="2 3" key="1">
    <citation type="submission" date="2020-08" db="EMBL/GenBank/DDBJ databases">
        <title>Whole genome shotgun sequence of Actinocatenispora thailandica NBRC 105041.</title>
        <authorList>
            <person name="Komaki H."/>
            <person name="Tamura T."/>
        </authorList>
    </citation>
    <scope>NUCLEOTIDE SEQUENCE [LARGE SCALE GENOMIC DNA]</scope>
    <source>
        <strain evidence="2 3">NBRC 105041</strain>
    </source>
</reference>
<organism evidence="2 3">
    <name type="scientific">Actinocatenispora thailandica</name>
    <dbReference type="NCBI Taxonomy" id="227318"/>
    <lineage>
        <taxon>Bacteria</taxon>
        <taxon>Bacillati</taxon>
        <taxon>Actinomycetota</taxon>
        <taxon>Actinomycetes</taxon>
        <taxon>Micromonosporales</taxon>
        <taxon>Micromonosporaceae</taxon>
        <taxon>Actinocatenispora</taxon>
    </lineage>
</organism>
<protein>
    <submittedName>
        <fullName evidence="2">Uncharacterized protein</fullName>
    </submittedName>
</protein>
<dbReference type="KEGG" id="atl:Athai_36480"/>
<gene>
    <name evidence="2" type="ORF">Athai_36480</name>
</gene>
<feature type="transmembrane region" description="Helical" evidence="1">
    <location>
        <begin position="20"/>
        <end position="41"/>
    </location>
</feature>
<keyword evidence="3" id="KW-1185">Reference proteome</keyword>
<keyword evidence="1" id="KW-0472">Membrane</keyword>
<proteinExistence type="predicted"/>
<evidence type="ECO:0000313" key="2">
    <source>
        <dbReference type="EMBL" id="BCJ36145.1"/>
    </source>
</evidence>
<feature type="transmembrane region" description="Helical" evidence="1">
    <location>
        <begin position="53"/>
        <end position="74"/>
    </location>
</feature>
<dbReference type="EMBL" id="AP023355">
    <property type="protein sequence ID" value="BCJ36145.1"/>
    <property type="molecule type" value="Genomic_DNA"/>
</dbReference>
<sequence length="342" mass="36348">MQPTTGTYRTGRGRWIARTVSALAPPLLLFAVLLSVGIGFLTGFGGLVEVRLLAWLCALVLGATAVSAGLAGLAQGRTRTTLGPYSIGADGGFADPVTIARPDIRGIAARRRYSGWSVRVDRWSGPPVELRAPLCGPWWPSRRFRRELAELQQYAPPNAVRPRLRPVPAALPALLGLVILGGPAVGWVATHGMGWPWEATVTATPDACRLLDSAGLDRQYPKRLRTRAERTSRSDWSRCVWEPTKVDRDSRVQQVKATLTRGDGTLLSSPTRSTRVGFRTLCRNGIRLDGIGDAACVRSGAGSTTAVARRANVLIAVKVSGSSADAVATALASGAIASLPLS</sequence>
<keyword evidence="1" id="KW-0812">Transmembrane</keyword>
<dbReference type="AlphaFoldDB" id="A0A7R7DQQ6"/>
<dbReference type="Proteomes" id="UP000611640">
    <property type="component" value="Chromosome"/>
</dbReference>
<evidence type="ECO:0000313" key="3">
    <source>
        <dbReference type="Proteomes" id="UP000611640"/>
    </source>
</evidence>
<evidence type="ECO:0000256" key="1">
    <source>
        <dbReference type="SAM" id="Phobius"/>
    </source>
</evidence>
<keyword evidence="1" id="KW-1133">Transmembrane helix</keyword>
<name>A0A7R7DQQ6_9ACTN</name>
<feature type="transmembrane region" description="Helical" evidence="1">
    <location>
        <begin position="169"/>
        <end position="189"/>
    </location>
</feature>
<accession>A0A7R7DQQ6</accession>